<sequence>MSTADEETPLLRPEQTKKQPTPLPWGQFSIILFLQLAEPLTSQVIYPFAPALIRDLGVTNGDEAKVGYYVGMMQSLFFATQAMTVLHWSRLSDIVGRKPVLLIGLFGLSLSMYCFGLSKTFWGLVISRCLNGALNGNIGILKSLVSEITDSTNLPRAYGYMPIAWSTGGILGPLIGGSLSKPAERFPGLFGDSDFLKTYPYFLPCAVPATFTLVAWLVTFFFLKETVPSAYSLSRFIKFRKNEDDLSYKSPYTSVSTADSHLKDSEQPYSITALLIPRVLTAAVNYASLSLVDISFRAVQPLFFSTPIELGGLGLPPPTIGTILSCYGILNGTLSIFFFAKIHDRWGTKKVFMAGVASAIPVFATFPVLNNMARAQGLSTMVWIGVAVQVVLSVFLSLSYGCVFIYIAAASPNRASLGGTNGICQCLVSITRAFGPAVANSLFSLSMEKGYLGGSLVYVILTGVVFLALALGSRLPRRLWNA</sequence>
<evidence type="ECO:0000259" key="8">
    <source>
        <dbReference type="PROSITE" id="PS50850"/>
    </source>
</evidence>
<feature type="domain" description="Major facilitator superfamily (MFS) profile" evidence="8">
    <location>
        <begin position="27"/>
        <end position="480"/>
    </location>
</feature>
<dbReference type="Proteomes" id="UP000054166">
    <property type="component" value="Unassembled WGS sequence"/>
</dbReference>
<feature type="region of interest" description="Disordered" evidence="6">
    <location>
        <begin position="1"/>
        <end position="20"/>
    </location>
</feature>
<gene>
    <name evidence="9" type="ORF">PILCRDRAFT_401840</name>
</gene>
<dbReference type="SUPFAM" id="SSF103473">
    <property type="entry name" value="MFS general substrate transporter"/>
    <property type="match status" value="1"/>
</dbReference>
<feature type="transmembrane region" description="Helical" evidence="7">
    <location>
        <begin position="100"/>
        <end position="118"/>
    </location>
</feature>
<feature type="transmembrane region" description="Helical" evidence="7">
    <location>
        <begin position="199"/>
        <end position="223"/>
    </location>
</feature>
<keyword evidence="10" id="KW-1185">Reference proteome</keyword>
<evidence type="ECO:0000256" key="6">
    <source>
        <dbReference type="SAM" id="MobiDB-lite"/>
    </source>
</evidence>
<organism evidence="9 10">
    <name type="scientific">Piloderma croceum (strain F 1598)</name>
    <dbReference type="NCBI Taxonomy" id="765440"/>
    <lineage>
        <taxon>Eukaryota</taxon>
        <taxon>Fungi</taxon>
        <taxon>Dikarya</taxon>
        <taxon>Basidiomycota</taxon>
        <taxon>Agaricomycotina</taxon>
        <taxon>Agaricomycetes</taxon>
        <taxon>Agaricomycetidae</taxon>
        <taxon>Atheliales</taxon>
        <taxon>Atheliaceae</taxon>
        <taxon>Piloderma</taxon>
    </lineage>
</organism>
<keyword evidence="5 7" id="KW-0472">Membrane</keyword>
<reference evidence="10" key="2">
    <citation type="submission" date="2015-01" db="EMBL/GenBank/DDBJ databases">
        <title>Evolutionary Origins and Diversification of the Mycorrhizal Mutualists.</title>
        <authorList>
            <consortium name="DOE Joint Genome Institute"/>
            <consortium name="Mycorrhizal Genomics Consortium"/>
            <person name="Kohler A."/>
            <person name="Kuo A."/>
            <person name="Nagy L.G."/>
            <person name="Floudas D."/>
            <person name="Copeland A."/>
            <person name="Barry K.W."/>
            <person name="Cichocki N."/>
            <person name="Veneault-Fourrey C."/>
            <person name="LaButti K."/>
            <person name="Lindquist E.A."/>
            <person name="Lipzen A."/>
            <person name="Lundell T."/>
            <person name="Morin E."/>
            <person name="Murat C."/>
            <person name="Riley R."/>
            <person name="Ohm R."/>
            <person name="Sun H."/>
            <person name="Tunlid A."/>
            <person name="Henrissat B."/>
            <person name="Grigoriev I.V."/>
            <person name="Hibbett D.S."/>
            <person name="Martin F."/>
        </authorList>
    </citation>
    <scope>NUCLEOTIDE SEQUENCE [LARGE SCALE GENOMIC DNA]</scope>
    <source>
        <strain evidence="10">F 1598</strain>
    </source>
</reference>
<dbReference type="InterPro" id="IPR020846">
    <property type="entry name" value="MFS_dom"/>
</dbReference>
<dbReference type="InterPro" id="IPR001958">
    <property type="entry name" value="Tet-R_TetA/multi-R_MdtG-like"/>
</dbReference>
<evidence type="ECO:0000256" key="2">
    <source>
        <dbReference type="ARBA" id="ARBA00022448"/>
    </source>
</evidence>
<proteinExistence type="predicted"/>
<reference evidence="9 10" key="1">
    <citation type="submission" date="2014-04" db="EMBL/GenBank/DDBJ databases">
        <authorList>
            <consortium name="DOE Joint Genome Institute"/>
            <person name="Kuo A."/>
            <person name="Tarkka M."/>
            <person name="Buscot F."/>
            <person name="Kohler A."/>
            <person name="Nagy L.G."/>
            <person name="Floudas D."/>
            <person name="Copeland A."/>
            <person name="Barry K.W."/>
            <person name="Cichocki N."/>
            <person name="Veneault-Fourrey C."/>
            <person name="LaButti K."/>
            <person name="Lindquist E.A."/>
            <person name="Lipzen A."/>
            <person name="Lundell T."/>
            <person name="Morin E."/>
            <person name="Murat C."/>
            <person name="Sun H."/>
            <person name="Tunlid A."/>
            <person name="Henrissat B."/>
            <person name="Grigoriev I.V."/>
            <person name="Hibbett D.S."/>
            <person name="Martin F."/>
            <person name="Nordberg H.P."/>
            <person name="Cantor M.N."/>
            <person name="Hua S.X."/>
        </authorList>
    </citation>
    <scope>NUCLEOTIDE SEQUENCE [LARGE SCALE GENOMIC DNA]</scope>
    <source>
        <strain evidence="9 10">F 1598</strain>
    </source>
</reference>
<accession>A0A0C3FXC0</accession>
<dbReference type="Gene3D" id="1.20.1250.20">
    <property type="entry name" value="MFS general substrate transporter like domains"/>
    <property type="match status" value="1"/>
</dbReference>
<dbReference type="Pfam" id="PF07690">
    <property type="entry name" value="MFS_1"/>
    <property type="match status" value="1"/>
</dbReference>
<dbReference type="GO" id="GO:0016020">
    <property type="term" value="C:membrane"/>
    <property type="evidence" value="ECO:0007669"/>
    <property type="project" value="UniProtKB-SubCell"/>
</dbReference>
<protein>
    <recommendedName>
        <fullName evidence="8">Major facilitator superfamily (MFS) profile domain-containing protein</fullName>
    </recommendedName>
</protein>
<comment type="subcellular location">
    <subcellularLocation>
        <location evidence="1">Membrane</location>
        <topology evidence="1">Multi-pass membrane protein</topology>
    </subcellularLocation>
</comment>
<dbReference type="HOGENOM" id="CLU_001265_54_6_1"/>
<dbReference type="PRINTS" id="PR01035">
    <property type="entry name" value="TCRTETA"/>
</dbReference>
<keyword evidence="4 7" id="KW-1133">Transmembrane helix</keyword>
<feature type="transmembrane region" description="Helical" evidence="7">
    <location>
        <begin position="419"/>
        <end position="439"/>
    </location>
</feature>
<feature type="transmembrane region" description="Helical" evidence="7">
    <location>
        <begin position="66"/>
        <end position="88"/>
    </location>
</feature>
<evidence type="ECO:0000256" key="7">
    <source>
        <dbReference type="SAM" id="Phobius"/>
    </source>
</evidence>
<evidence type="ECO:0000256" key="5">
    <source>
        <dbReference type="ARBA" id="ARBA00023136"/>
    </source>
</evidence>
<dbReference type="PROSITE" id="PS50850">
    <property type="entry name" value="MFS"/>
    <property type="match status" value="1"/>
</dbReference>
<evidence type="ECO:0000256" key="3">
    <source>
        <dbReference type="ARBA" id="ARBA00022692"/>
    </source>
</evidence>
<evidence type="ECO:0000313" key="9">
    <source>
        <dbReference type="EMBL" id="KIM84184.1"/>
    </source>
</evidence>
<feature type="transmembrane region" description="Helical" evidence="7">
    <location>
        <begin position="157"/>
        <end position="179"/>
    </location>
</feature>
<feature type="transmembrane region" description="Helical" evidence="7">
    <location>
        <begin position="451"/>
        <end position="471"/>
    </location>
</feature>
<dbReference type="PANTHER" id="PTHR23504:SF15">
    <property type="entry name" value="MAJOR FACILITATOR SUPERFAMILY (MFS) PROFILE DOMAIN-CONTAINING PROTEIN"/>
    <property type="match status" value="1"/>
</dbReference>
<feature type="transmembrane region" description="Helical" evidence="7">
    <location>
        <begin position="319"/>
        <end position="339"/>
    </location>
</feature>
<feature type="transmembrane region" description="Helical" evidence="7">
    <location>
        <begin position="381"/>
        <end position="407"/>
    </location>
</feature>
<dbReference type="AlphaFoldDB" id="A0A0C3FXC0"/>
<keyword evidence="3 7" id="KW-0812">Transmembrane</keyword>
<dbReference type="EMBL" id="KN832988">
    <property type="protein sequence ID" value="KIM84184.1"/>
    <property type="molecule type" value="Genomic_DNA"/>
</dbReference>
<dbReference type="PANTHER" id="PTHR23504">
    <property type="entry name" value="MAJOR FACILITATOR SUPERFAMILY DOMAIN-CONTAINING PROTEIN 10"/>
    <property type="match status" value="1"/>
</dbReference>
<name>A0A0C3FXC0_PILCF</name>
<dbReference type="InParanoid" id="A0A0C3FXC0"/>
<evidence type="ECO:0000256" key="4">
    <source>
        <dbReference type="ARBA" id="ARBA00022989"/>
    </source>
</evidence>
<dbReference type="OrthoDB" id="419616at2759"/>
<feature type="transmembrane region" description="Helical" evidence="7">
    <location>
        <begin position="351"/>
        <end position="369"/>
    </location>
</feature>
<dbReference type="InterPro" id="IPR011701">
    <property type="entry name" value="MFS"/>
</dbReference>
<dbReference type="GO" id="GO:0022857">
    <property type="term" value="F:transmembrane transporter activity"/>
    <property type="evidence" value="ECO:0007669"/>
    <property type="project" value="InterPro"/>
</dbReference>
<dbReference type="InterPro" id="IPR036259">
    <property type="entry name" value="MFS_trans_sf"/>
</dbReference>
<keyword evidence="2" id="KW-0813">Transport</keyword>
<evidence type="ECO:0000256" key="1">
    <source>
        <dbReference type="ARBA" id="ARBA00004141"/>
    </source>
</evidence>
<evidence type="ECO:0000313" key="10">
    <source>
        <dbReference type="Proteomes" id="UP000054166"/>
    </source>
</evidence>